<dbReference type="GO" id="GO:0005829">
    <property type="term" value="C:cytosol"/>
    <property type="evidence" value="ECO:0007669"/>
    <property type="project" value="UniProtKB-ARBA"/>
</dbReference>
<evidence type="ECO:0000256" key="2">
    <source>
        <dbReference type="ARBA" id="ARBA00023002"/>
    </source>
</evidence>
<dbReference type="FunFam" id="3.20.20.100:FF:000004">
    <property type="entry name" value="Oxidoreductase, aldo/keto reductase"/>
    <property type="match status" value="1"/>
</dbReference>
<evidence type="ECO:0000313" key="4">
    <source>
        <dbReference type="EMBL" id="KZO96985.1"/>
    </source>
</evidence>
<evidence type="ECO:0000313" key="5">
    <source>
        <dbReference type="Proteomes" id="UP000076738"/>
    </source>
</evidence>
<gene>
    <name evidence="4" type="ORF">CALVIDRAFT_106616</name>
</gene>
<dbReference type="OrthoDB" id="1720422at2759"/>
<dbReference type="STRING" id="1330018.A0A167MRB2"/>
<keyword evidence="5" id="KW-1185">Reference proteome</keyword>
<dbReference type="Gene3D" id="3.20.20.100">
    <property type="entry name" value="NADP-dependent oxidoreductase domain"/>
    <property type="match status" value="1"/>
</dbReference>
<organism evidence="4 5">
    <name type="scientific">Calocera viscosa (strain TUFC12733)</name>
    <dbReference type="NCBI Taxonomy" id="1330018"/>
    <lineage>
        <taxon>Eukaryota</taxon>
        <taxon>Fungi</taxon>
        <taxon>Dikarya</taxon>
        <taxon>Basidiomycota</taxon>
        <taxon>Agaricomycotina</taxon>
        <taxon>Dacrymycetes</taxon>
        <taxon>Dacrymycetales</taxon>
        <taxon>Dacrymycetaceae</taxon>
        <taxon>Calocera</taxon>
    </lineage>
</organism>
<keyword evidence="2" id="KW-0560">Oxidoreductase</keyword>
<dbReference type="PANTHER" id="PTHR43364">
    <property type="entry name" value="NADH-SPECIFIC METHYLGLYOXAL REDUCTASE-RELATED"/>
    <property type="match status" value="1"/>
</dbReference>
<proteinExistence type="predicted"/>
<dbReference type="EMBL" id="KV417282">
    <property type="protein sequence ID" value="KZO96985.1"/>
    <property type="molecule type" value="Genomic_DNA"/>
</dbReference>
<dbReference type="GO" id="GO:0016491">
    <property type="term" value="F:oxidoreductase activity"/>
    <property type="evidence" value="ECO:0007669"/>
    <property type="project" value="UniProtKB-KW"/>
</dbReference>
<dbReference type="PANTHER" id="PTHR43364:SF9">
    <property type="entry name" value="OXIDOREDUCTASE"/>
    <property type="match status" value="1"/>
</dbReference>
<sequence>MAHPQVEYRRLGKSGLRVSVPILGAMSFGSEKWMPWVLNEDKALPILKAAWDLGVNTWDTANVYSNGESERIIAKAIKKYNIPRSKLVILTKCHGLVHEDPGVRTVVQQPNLKNTRDYLNMSGLSRQAIFQQVEASLKRLDTEYIDLLQIHRVDMNTPFEETMCALNDLVRSGKVRYIGASSMWAWQFAEYQKVAEKNGWAKFVSMQNRYSLMYREEEREMNKYCDFAGIGLIPYFPLEGGELARPLSETSLRAEFFKKSDYQTEKTDVDKEIINRVEKIAKPRYLMQKTDADKEIINRVEKIAKVKGWKMSQVAQAWIKTKVSSPIIGFSSATRVEEAIIPDKKLTEEEIKYLEEPYVPKPILGHN</sequence>
<dbReference type="CDD" id="cd19079">
    <property type="entry name" value="AKR_EcYajO-like"/>
    <property type="match status" value="1"/>
</dbReference>
<dbReference type="InterPro" id="IPR036812">
    <property type="entry name" value="NAD(P)_OxRdtase_dom_sf"/>
</dbReference>
<keyword evidence="1" id="KW-0521">NADP</keyword>
<dbReference type="InterPro" id="IPR023210">
    <property type="entry name" value="NADP_OxRdtase_dom"/>
</dbReference>
<dbReference type="SUPFAM" id="SSF51430">
    <property type="entry name" value="NAD(P)-linked oxidoreductase"/>
    <property type="match status" value="1"/>
</dbReference>
<dbReference type="AlphaFoldDB" id="A0A167MRB2"/>
<dbReference type="Pfam" id="PF00248">
    <property type="entry name" value="Aldo_ket_red"/>
    <property type="match status" value="1"/>
</dbReference>
<accession>A0A167MRB2</accession>
<reference evidence="4 5" key="1">
    <citation type="journal article" date="2016" name="Mol. Biol. Evol.">
        <title>Comparative Genomics of Early-Diverging Mushroom-Forming Fungi Provides Insights into the Origins of Lignocellulose Decay Capabilities.</title>
        <authorList>
            <person name="Nagy L.G."/>
            <person name="Riley R."/>
            <person name="Tritt A."/>
            <person name="Adam C."/>
            <person name="Daum C."/>
            <person name="Floudas D."/>
            <person name="Sun H."/>
            <person name="Yadav J.S."/>
            <person name="Pangilinan J."/>
            <person name="Larsson K.H."/>
            <person name="Matsuura K."/>
            <person name="Barry K."/>
            <person name="Labutti K."/>
            <person name="Kuo R."/>
            <person name="Ohm R.A."/>
            <person name="Bhattacharya S.S."/>
            <person name="Shirouzu T."/>
            <person name="Yoshinaga Y."/>
            <person name="Martin F.M."/>
            <person name="Grigoriev I.V."/>
            <person name="Hibbett D.S."/>
        </authorList>
    </citation>
    <scope>NUCLEOTIDE SEQUENCE [LARGE SCALE GENOMIC DNA]</scope>
    <source>
        <strain evidence="4 5">TUFC12733</strain>
    </source>
</reference>
<name>A0A167MRB2_CALVF</name>
<feature type="domain" description="NADP-dependent oxidoreductase" evidence="3">
    <location>
        <begin position="22"/>
        <end position="356"/>
    </location>
</feature>
<dbReference type="InterPro" id="IPR050523">
    <property type="entry name" value="AKR_Detox_Biosynth"/>
</dbReference>
<dbReference type="Proteomes" id="UP000076738">
    <property type="component" value="Unassembled WGS sequence"/>
</dbReference>
<evidence type="ECO:0000259" key="3">
    <source>
        <dbReference type="Pfam" id="PF00248"/>
    </source>
</evidence>
<protein>
    <submittedName>
        <fullName evidence="4">Aldo/keto reductase</fullName>
    </submittedName>
</protein>
<evidence type="ECO:0000256" key="1">
    <source>
        <dbReference type="ARBA" id="ARBA00022857"/>
    </source>
</evidence>